<evidence type="ECO:0000259" key="2">
    <source>
        <dbReference type="Pfam" id="PF08241"/>
    </source>
</evidence>
<gene>
    <name evidence="3" type="ORF">L2725_22950</name>
</gene>
<evidence type="ECO:0000313" key="4">
    <source>
        <dbReference type="Proteomes" id="UP001202831"/>
    </source>
</evidence>
<dbReference type="InterPro" id="IPR050447">
    <property type="entry name" value="Erg6_SMT_methyltransf"/>
</dbReference>
<dbReference type="Pfam" id="PF08241">
    <property type="entry name" value="Methyltransf_11"/>
    <property type="match status" value="1"/>
</dbReference>
<dbReference type="RefSeq" id="WP_249251106.1">
    <property type="nucleotide sequence ID" value="NZ_JAKIKT010000018.1"/>
</dbReference>
<dbReference type="CDD" id="cd02440">
    <property type="entry name" value="AdoMet_MTases"/>
    <property type="match status" value="1"/>
</dbReference>
<dbReference type="PANTHER" id="PTHR44068">
    <property type="entry name" value="ZGC:194242"/>
    <property type="match status" value="1"/>
</dbReference>
<dbReference type="InterPro" id="IPR013216">
    <property type="entry name" value="Methyltransf_11"/>
</dbReference>
<dbReference type="Gene3D" id="3.40.50.150">
    <property type="entry name" value="Vaccinia Virus protein VP39"/>
    <property type="match status" value="1"/>
</dbReference>
<sequence length="201" mass="22526">MKLNQLEKTIVSHPFRFWVQQKIEAPLLMSMFESGPGDIQDALEIGCGYGQGIKLIKSRFGAARVTAVDLDSEHVAATGQLYEMDDTVTVAIGDATGLEFTDDSFDLVCNFAVFHHIPDWQAAVLEVFRVLRPGGVFLIEELYRSAICNPISKRLFEHPQTNRFDHGEMVAQLQQCGFEILKAHNLFNLSGMILARKPRIS</sequence>
<dbReference type="PANTHER" id="PTHR44068:SF11">
    <property type="entry name" value="GERANYL DIPHOSPHATE 2-C-METHYLTRANSFERASE"/>
    <property type="match status" value="1"/>
</dbReference>
<accession>A0ABT0NDP5</accession>
<organism evidence="3 4">
    <name type="scientific">Shewanella corallii</name>
    <dbReference type="NCBI Taxonomy" id="560080"/>
    <lineage>
        <taxon>Bacteria</taxon>
        <taxon>Pseudomonadati</taxon>
        <taxon>Pseudomonadota</taxon>
        <taxon>Gammaproteobacteria</taxon>
        <taxon>Alteromonadales</taxon>
        <taxon>Shewanellaceae</taxon>
        <taxon>Shewanella</taxon>
    </lineage>
</organism>
<proteinExistence type="predicted"/>
<reference evidence="3 4" key="1">
    <citation type="submission" date="2022-01" db="EMBL/GenBank/DDBJ databases">
        <title>Whole genome-based taxonomy of the Shewanellaceae.</title>
        <authorList>
            <person name="Martin-Rodriguez A.J."/>
        </authorList>
    </citation>
    <scope>NUCLEOTIDE SEQUENCE [LARGE SCALE GENOMIC DNA]</scope>
    <source>
        <strain evidence="3 4">DSM 21332</strain>
    </source>
</reference>
<dbReference type="GO" id="GO:0008168">
    <property type="term" value="F:methyltransferase activity"/>
    <property type="evidence" value="ECO:0007669"/>
    <property type="project" value="UniProtKB-KW"/>
</dbReference>
<dbReference type="InterPro" id="IPR029063">
    <property type="entry name" value="SAM-dependent_MTases_sf"/>
</dbReference>
<dbReference type="GO" id="GO:0032259">
    <property type="term" value="P:methylation"/>
    <property type="evidence" value="ECO:0007669"/>
    <property type="project" value="UniProtKB-KW"/>
</dbReference>
<evidence type="ECO:0000256" key="1">
    <source>
        <dbReference type="ARBA" id="ARBA00022679"/>
    </source>
</evidence>
<dbReference type="SUPFAM" id="SSF53335">
    <property type="entry name" value="S-adenosyl-L-methionine-dependent methyltransferases"/>
    <property type="match status" value="1"/>
</dbReference>
<evidence type="ECO:0000313" key="3">
    <source>
        <dbReference type="EMBL" id="MCL2916598.1"/>
    </source>
</evidence>
<name>A0ABT0NDP5_9GAMM</name>
<keyword evidence="3" id="KW-0489">Methyltransferase</keyword>
<keyword evidence="4" id="KW-1185">Reference proteome</keyword>
<dbReference type="EMBL" id="JAKIKT010000018">
    <property type="protein sequence ID" value="MCL2916598.1"/>
    <property type="molecule type" value="Genomic_DNA"/>
</dbReference>
<dbReference type="Proteomes" id="UP001202831">
    <property type="component" value="Unassembled WGS sequence"/>
</dbReference>
<feature type="domain" description="Methyltransferase type 11" evidence="2">
    <location>
        <begin position="43"/>
        <end position="139"/>
    </location>
</feature>
<comment type="caution">
    <text evidence="3">The sequence shown here is derived from an EMBL/GenBank/DDBJ whole genome shotgun (WGS) entry which is preliminary data.</text>
</comment>
<protein>
    <submittedName>
        <fullName evidence="3">Class I SAM-dependent methyltransferase</fullName>
    </submittedName>
</protein>
<keyword evidence="1" id="KW-0808">Transferase</keyword>